<comment type="similarity">
    <text evidence="2">Belongs to the XPA family.</text>
</comment>
<dbReference type="InterPro" id="IPR022656">
    <property type="entry name" value="XPA_C"/>
</dbReference>
<dbReference type="AlphaFoldDB" id="A0AAN7T3Y3"/>
<feature type="region of interest" description="Disordered" evidence="11">
    <location>
        <begin position="1"/>
        <end position="97"/>
    </location>
</feature>
<evidence type="ECO:0000256" key="6">
    <source>
        <dbReference type="ARBA" id="ARBA00022833"/>
    </source>
</evidence>
<dbReference type="RefSeq" id="XP_064755120.1">
    <property type="nucleotide sequence ID" value="XM_064899163.1"/>
</dbReference>
<evidence type="ECO:0000256" key="4">
    <source>
        <dbReference type="ARBA" id="ARBA00022763"/>
    </source>
</evidence>
<dbReference type="GO" id="GO:0000110">
    <property type="term" value="C:nucleotide-excision repair factor 1 complex"/>
    <property type="evidence" value="ECO:0007669"/>
    <property type="project" value="TreeGrafter"/>
</dbReference>
<keyword evidence="9" id="KW-0539">Nucleus</keyword>
<feature type="compositionally biased region" description="Low complexity" evidence="11">
    <location>
        <begin position="75"/>
        <end position="85"/>
    </location>
</feature>
<feature type="compositionally biased region" description="Low complexity" evidence="11">
    <location>
        <begin position="1"/>
        <end position="19"/>
    </location>
</feature>
<organism evidence="13 14">
    <name type="scientific">Lithohypha guttulata</name>
    <dbReference type="NCBI Taxonomy" id="1690604"/>
    <lineage>
        <taxon>Eukaryota</taxon>
        <taxon>Fungi</taxon>
        <taxon>Dikarya</taxon>
        <taxon>Ascomycota</taxon>
        <taxon>Pezizomycotina</taxon>
        <taxon>Eurotiomycetes</taxon>
        <taxon>Chaetothyriomycetidae</taxon>
        <taxon>Chaetothyriales</taxon>
        <taxon>Trichomeriaceae</taxon>
        <taxon>Lithohypha</taxon>
    </lineage>
</organism>
<dbReference type="InterPro" id="IPR000465">
    <property type="entry name" value="XPA/RAD14"/>
</dbReference>
<dbReference type="GO" id="GO:0003684">
    <property type="term" value="F:damaged DNA binding"/>
    <property type="evidence" value="ECO:0007669"/>
    <property type="project" value="InterPro"/>
</dbReference>
<evidence type="ECO:0000256" key="8">
    <source>
        <dbReference type="ARBA" id="ARBA00023204"/>
    </source>
</evidence>
<evidence type="ECO:0000256" key="10">
    <source>
        <dbReference type="ARBA" id="ARBA00072989"/>
    </source>
</evidence>
<feature type="compositionally biased region" description="Basic and acidic residues" evidence="11">
    <location>
        <begin position="87"/>
        <end position="97"/>
    </location>
</feature>
<gene>
    <name evidence="13" type="primary">RAD14</name>
    <name evidence="13" type="ORF">LTR05_002304</name>
</gene>
<evidence type="ECO:0000313" key="14">
    <source>
        <dbReference type="Proteomes" id="UP001309876"/>
    </source>
</evidence>
<keyword evidence="8" id="KW-0234">DNA repair</keyword>
<evidence type="ECO:0000256" key="9">
    <source>
        <dbReference type="ARBA" id="ARBA00023242"/>
    </source>
</evidence>
<dbReference type="EMBL" id="JAVRRJ010000002">
    <property type="protein sequence ID" value="KAK5088088.1"/>
    <property type="molecule type" value="Genomic_DNA"/>
</dbReference>
<comment type="subcellular location">
    <subcellularLocation>
        <location evidence="1">Nucleus</location>
    </subcellularLocation>
</comment>
<dbReference type="GO" id="GO:1901255">
    <property type="term" value="P:nucleotide-excision repair involved in interstrand cross-link repair"/>
    <property type="evidence" value="ECO:0007669"/>
    <property type="project" value="TreeGrafter"/>
</dbReference>
<evidence type="ECO:0000259" key="12">
    <source>
        <dbReference type="Pfam" id="PF05181"/>
    </source>
</evidence>
<dbReference type="PANTHER" id="PTHR10142:SF0">
    <property type="entry name" value="DNA REPAIR PROTEIN COMPLEMENTING XP-A CELLS"/>
    <property type="match status" value="1"/>
</dbReference>
<protein>
    <recommendedName>
        <fullName evidence="10">DNA repair protein RAD14</fullName>
    </recommendedName>
</protein>
<proteinExistence type="inferred from homology"/>
<feature type="domain" description="XPA C-terminal" evidence="12">
    <location>
        <begin position="216"/>
        <end position="266"/>
    </location>
</feature>
<name>A0AAN7T3Y3_9EURO</name>
<evidence type="ECO:0000256" key="1">
    <source>
        <dbReference type="ARBA" id="ARBA00004123"/>
    </source>
</evidence>
<evidence type="ECO:0000256" key="3">
    <source>
        <dbReference type="ARBA" id="ARBA00022723"/>
    </source>
</evidence>
<sequence length="369" mass="42020">MPAARPTTPPRATVPAQAQSPLTPEQVRRMEINRLKAKALREQREAEAASVPPLSRQNSSVAGQKRNFDAYAGKSAAAPAPAPSSVRDAKNRPLDDIKPIRSTLGKYIEYDFSKMTDTKGGFLTAEDDPHNKAMRSAEKDMKPAQMTQKDWERQQLLRSLRNQQAGPFEPGISAMTMKDEQTKKCRECGAYEIDFKWSDIFDIAVCNTCKEKFPEKYSLLTKTEAREDYLLTEPELKDEKLLPHLERPNPHKSNWHNMYLYLRLQVEAYAFSDKRWGSSEALDAEFERRQAETKRRKETKFKNKLADLKKRTQVEAYRRNRAGNSSQFGDDLGDGKHIHDFGRAVENPDSGIPVKQCLGCGLEVEELEL</sequence>
<dbReference type="Gene3D" id="3.90.530.10">
    <property type="entry name" value="XPA C-terminal domain"/>
    <property type="match status" value="1"/>
</dbReference>
<dbReference type="GO" id="GO:0008270">
    <property type="term" value="F:zinc ion binding"/>
    <property type="evidence" value="ECO:0007669"/>
    <property type="project" value="UniProtKB-KW"/>
</dbReference>
<accession>A0AAN7T3Y3</accession>
<keyword evidence="14" id="KW-1185">Reference proteome</keyword>
<dbReference type="GO" id="GO:0000715">
    <property type="term" value="P:nucleotide-excision repair, DNA damage recognition"/>
    <property type="evidence" value="ECO:0007669"/>
    <property type="project" value="TreeGrafter"/>
</dbReference>
<dbReference type="GO" id="GO:0006284">
    <property type="term" value="P:base-excision repair"/>
    <property type="evidence" value="ECO:0007669"/>
    <property type="project" value="TreeGrafter"/>
</dbReference>
<dbReference type="GO" id="GO:0070914">
    <property type="term" value="P:UV-damage excision repair"/>
    <property type="evidence" value="ECO:0007669"/>
    <property type="project" value="TreeGrafter"/>
</dbReference>
<dbReference type="Proteomes" id="UP001309876">
    <property type="component" value="Unassembled WGS sequence"/>
</dbReference>
<evidence type="ECO:0000313" key="13">
    <source>
        <dbReference type="EMBL" id="KAK5088088.1"/>
    </source>
</evidence>
<dbReference type="CDD" id="cd21077">
    <property type="entry name" value="DBD_Rad14"/>
    <property type="match status" value="1"/>
</dbReference>
<dbReference type="GeneID" id="90024495"/>
<evidence type="ECO:0000256" key="11">
    <source>
        <dbReference type="SAM" id="MobiDB-lite"/>
    </source>
</evidence>
<keyword evidence="4" id="KW-0227">DNA damage</keyword>
<dbReference type="NCBIfam" id="TIGR00598">
    <property type="entry name" value="rad14"/>
    <property type="match status" value="1"/>
</dbReference>
<keyword evidence="7" id="KW-0238">DNA-binding</keyword>
<keyword evidence="3" id="KW-0479">Metal-binding</keyword>
<evidence type="ECO:0000256" key="7">
    <source>
        <dbReference type="ARBA" id="ARBA00023125"/>
    </source>
</evidence>
<evidence type="ECO:0000256" key="5">
    <source>
        <dbReference type="ARBA" id="ARBA00022771"/>
    </source>
</evidence>
<comment type="caution">
    <text evidence="13">The sequence shown here is derived from an EMBL/GenBank/DDBJ whole genome shotgun (WGS) entry which is preliminary data.</text>
</comment>
<dbReference type="InterPro" id="IPR009061">
    <property type="entry name" value="DNA-bd_dom_put_sf"/>
</dbReference>
<feature type="compositionally biased region" description="Basic and acidic residues" evidence="11">
    <location>
        <begin position="26"/>
        <end position="47"/>
    </location>
</feature>
<dbReference type="InterPro" id="IPR037129">
    <property type="entry name" value="XPA_sf"/>
</dbReference>
<dbReference type="Pfam" id="PF05181">
    <property type="entry name" value="XPA_C"/>
    <property type="match status" value="1"/>
</dbReference>
<keyword evidence="6" id="KW-0862">Zinc</keyword>
<keyword evidence="5" id="KW-0863">Zinc-finger</keyword>
<dbReference type="SUPFAM" id="SSF46955">
    <property type="entry name" value="Putative DNA-binding domain"/>
    <property type="match status" value="1"/>
</dbReference>
<dbReference type="FunFam" id="3.90.530.10:FF:000003">
    <property type="entry name" value="Dna repair rad14 protein"/>
    <property type="match status" value="1"/>
</dbReference>
<reference evidence="13 14" key="1">
    <citation type="submission" date="2023-08" db="EMBL/GenBank/DDBJ databases">
        <title>Black Yeasts Isolated from many extreme environments.</title>
        <authorList>
            <person name="Coleine C."/>
            <person name="Stajich J.E."/>
            <person name="Selbmann L."/>
        </authorList>
    </citation>
    <scope>NUCLEOTIDE SEQUENCE [LARGE SCALE GENOMIC DNA]</scope>
    <source>
        <strain evidence="13 14">CCFEE 5910</strain>
    </source>
</reference>
<evidence type="ECO:0000256" key="2">
    <source>
        <dbReference type="ARBA" id="ARBA00005548"/>
    </source>
</evidence>
<dbReference type="PANTHER" id="PTHR10142">
    <property type="entry name" value="DNA REPAIR PROTEIN COMPLEMENTING XP-A CELLS"/>
    <property type="match status" value="1"/>
</dbReference>